<dbReference type="HOGENOM" id="CLU_387763_0_0_14"/>
<accession>W6A9Y1</accession>
<keyword evidence="1" id="KW-0732">Signal</keyword>
<gene>
    <name evidence="2" type="ORF">SSABA_v1c04450</name>
</gene>
<evidence type="ECO:0000313" key="3">
    <source>
        <dbReference type="Proteomes" id="UP000019265"/>
    </source>
</evidence>
<keyword evidence="3" id="KW-1185">Reference proteome</keyword>
<dbReference type="AlphaFoldDB" id="W6A9Y1"/>
<evidence type="ECO:0000256" key="1">
    <source>
        <dbReference type="SAM" id="SignalP"/>
    </source>
</evidence>
<dbReference type="KEGG" id="ssab:SSABA_v1c04450"/>
<proteinExistence type="predicted"/>
<dbReference type="RefSeq" id="WP_025250993.1">
    <property type="nucleotide sequence ID" value="NZ_CP006934.1"/>
</dbReference>
<dbReference type="OrthoDB" id="390648at2"/>
<evidence type="ECO:0000313" key="2">
    <source>
        <dbReference type="EMBL" id="AHI53852.1"/>
    </source>
</evidence>
<reference evidence="2 3" key="1">
    <citation type="journal article" date="2014" name="Genome Biol. Evol.">
        <title>Molecular evolution of the substrate utilization strategies and putative virulence factors in mosquito-associated Spiroplasma species.</title>
        <authorList>
            <person name="Chang T.H."/>
            <person name="Lo W.S."/>
            <person name="Ku C."/>
            <person name="Chen L.L."/>
            <person name="Kuo C.H."/>
        </authorList>
    </citation>
    <scope>NUCLEOTIDE SEQUENCE [LARGE SCALE GENOMIC DNA]</scope>
    <source>
        <strain evidence="2">Ar-1343</strain>
    </source>
</reference>
<feature type="chain" id="PRO_5004877248" evidence="1">
    <location>
        <begin position="24"/>
        <end position="712"/>
    </location>
</feature>
<dbReference type="EMBL" id="CP006934">
    <property type="protein sequence ID" value="AHI53852.1"/>
    <property type="molecule type" value="Genomic_DNA"/>
</dbReference>
<dbReference type="Proteomes" id="UP000019265">
    <property type="component" value="Chromosome"/>
</dbReference>
<name>W6A9Y1_9MOLU</name>
<feature type="signal peptide" evidence="1">
    <location>
        <begin position="1"/>
        <end position="23"/>
    </location>
</feature>
<protein>
    <submittedName>
        <fullName evidence="2">Uncharacterized protein</fullName>
    </submittedName>
</protein>
<dbReference type="PATRIC" id="fig|1276257.3.peg.456"/>
<dbReference type="STRING" id="1276257.SSABA_v1c04450"/>
<organism evidence="2 3">
    <name type="scientific">Spiroplasma sabaudiense Ar-1343</name>
    <dbReference type="NCBI Taxonomy" id="1276257"/>
    <lineage>
        <taxon>Bacteria</taxon>
        <taxon>Bacillati</taxon>
        <taxon>Mycoplasmatota</taxon>
        <taxon>Mollicutes</taxon>
        <taxon>Entomoplasmatales</taxon>
        <taxon>Spiroplasmataceae</taxon>
        <taxon>Spiroplasma</taxon>
    </lineage>
</organism>
<sequence>MNKFKIYKILTFSPVLLATVPLANFKLNSKQEDIVNEIKENSQPINENEKIYFNNKEFVSEMSFDSYLVNNFIKKRETIEKVETNSDYSVDLNQNQIVNWNIDDYQPNYFDWGNKATNFDSAAKSYLKNVNWSRKLSFDSKHWFDSGKKAFDDYFDRTKKIKKIKMYKYNNKYFNPNRVKDMEDFQFGLEEVYVIFKSPGIELDTNYIFGTKESLKNKVKEVVKRKFFKKPENSADSELKLNYFNHQKIVDIESLTLKPGKRDRFDFFYPETNGKYERYEQGVSANLIFKKNGTNWLEYISNKSNWKVHGGIEPYYEIDVLDSLNQKVNIVFKDAHAFKYGSSVDGNYPNFEEISFINDNKKGVGIFLKDVSGSLISSWITPFAVHYPSRDTSKIPNDWDYRDKEKEFEQIFDDFYENNLISMIDDEFKNIKSGEPAFLSFLGTKANVIKNVEVTKSNDSNFLNKYENMIPLIDRRKYEWNEIWLNLYRKVYRAFFINFKEELQNLGIDPEEYVEKLWNYIESQIEIENKILKPVCDFDEYYDYKDYFTLEENDDFFDRDGVSLAKNISDLKIKFFKNEKPFMYEIYQSSNEIQGKKILKIELSEMAKKYGSLLKMQHHFVNKKNGAQYLTKNKIKNFYSFKSENGEYKNYKSLDLALRNLKEYLFATNKAKSIPSNKLIFFYHENNELQSFIYSYEYEIKEFVKSHNFKKS</sequence>